<accession>A0A9P4IDK3</accession>
<evidence type="ECO:0000256" key="1">
    <source>
        <dbReference type="SAM" id="MobiDB-lite"/>
    </source>
</evidence>
<dbReference type="Proteomes" id="UP000799772">
    <property type="component" value="Unassembled WGS sequence"/>
</dbReference>
<feature type="region of interest" description="Disordered" evidence="1">
    <location>
        <begin position="152"/>
        <end position="178"/>
    </location>
</feature>
<comment type="caution">
    <text evidence="2">The sequence shown here is derived from an EMBL/GenBank/DDBJ whole genome shotgun (WGS) entry which is preliminary data.</text>
</comment>
<evidence type="ECO:0000313" key="3">
    <source>
        <dbReference type="Proteomes" id="UP000799772"/>
    </source>
</evidence>
<dbReference type="AlphaFoldDB" id="A0A9P4IDK3"/>
<reference evidence="2" key="1">
    <citation type="journal article" date="2020" name="Stud. Mycol.">
        <title>101 Dothideomycetes genomes: a test case for predicting lifestyles and emergence of pathogens.</title>
        <authorList>
            <person name="Haridas S."/>
            <person name="Albert R."/>
            <person name="Binder M."/>
            <person name="Bloem J."/>
            <person name="Labutti K."/>
            <person name="Salamov A."/>
            <person name="Andreopoulos B."/>
            <person name="Baker S."/>
            <person name="Barry K."/>
            <person name="Bills G."/>
            <person name="Bluhm B."/>
            <person name="Cannon C."/>
            <person name="Castanera R."/>
            <person name="Culley D."/>
            <person name="Daum C."/>
            <person name="Ezra D."/>
            <person name="Gonzalez J."/>
            <person name="Henrissat B."/>
            <person name="Kuo A."/>
            <person name="Liang C."/>
            <person name="Lipzen A."/>
            <person name="Lutzoni F."/>
            <person name="Magnuson J."/>
            <person name="Mondo S."/>
            <person name="Nolan M."/>
            <person name="Ohm R."/>
            <person name="Pangilinan J."/>
            <person name="Park H.-J."/>
            <person name="Ramirez L."/>
            <person name="Alfaro M."/>
            <person name="Sun H."/>
            <person name="Tritt A."/>
            <person name="Yoshinaga Y."/>
            <person name="Zwiers L.-H."/>
            <person name="Turgeon B."/>
            <person name="Goodwin S."/>
            <person name="Spatafora J."/>
            <person name="Crous P."/>
            <person name="Grigoriev I."/>
        </authorList>
    </citation>
    <scope>NUCLEOTIDE SEQUENCE</scope>
    <source>
        <strain evidence="2">CBS 133067</strain>
    </source>
</reference>
<name>A0A9P4IDK3_9PEZI</name>
<gene>
    <name evidence="2" type="ORF">NA57DRAFT_79038</name>
</gene>
<evidence type="ECO:0000313" key="2">
    <source>
        <dbReference type="EMBL" id="KAF2096271.1"/>
    </source>
</evidence>
<protein>
    <submittedName>
        <fullName evidence="2">Uncharacterized protein</fullName>
    </submittedName>
</protein>
<proteinExistence type="predicted"/>
<organism evidence="2 3">
    <name type="scientific">Rhizodiscina lignyota</name>
    <dbReference type="NCBI Taxonomy" id="1504668"/>
    <lineage>
        <taxon>Eukaryota</taxon>
        <taxon>Fungi</taxon>
        <taxon>Dikarya</taxon>
        <taxon>Ascomycota</taxon>
        <taxon>Pezizomycotina</taxon>
        <taxon>Dothideomycetes</taxon>
        <taxon>Pleosporomycetidae</taxon>
        <taxon>Aulographales</taxon>
        <taxon>Rhizodiscinaceae</taxon>
        <taxon>Rhizodiscina</taxon>
    </lineage>
</organism>
<keyword evidence="3" id="KW-1185">Reference proteome</keyword>
<dbReference type="EMBL" id="ML978130">
    <property type="protein sequence ID" value="KAF2096271.1"/>
    <property type="molecule type" value="Genomic_DNA"/>
</dbReference>
<sequence>MVEPDAPPAYEGADKESTKISTKHNTTHSNNHNITDEDGEPCVVSFVVYEPDGKWKLPKTKKYQMKRDAIVITARMTFAELEQLLIKRALKHSEKLHLQGNPTVNMVVCYFHRSESIRIDDEDGWQACRALLRQNKDAKLIYGIKKFDHGEKNSSINSNGTEKEGEGSGKDRRGCTVQ</sequence>
<feature type="region of interest" description="Disordered" evidence="1">
    <location>
        <begin position="1"/>
        <end position="36"/>
    </location>
</feature>
<feature type="compositionally biased region" description="Basic and acidic residues" evidence="1">
    <location>
        <begin position="161"/>
        <end position="178"/>
    </location>
</feature>